<keyword evidence="13" id="KW-1185">Reference proteome</keyword>
<accession>A0ABV7GXB4</accession>
<gene>
    <name evidence="12" type="ORF">ACFOGP_15605</name>
</gene>
<dbReference type="InterPro" id="IPR021720">
    <property type="entry name" value="Malectin_dom"/>
</dbReference>
<dbReference type="InterPro" id="IPR013320">
    <property type="entry name" value="ConA-like_dom_sf"/>
</dbReference>
<dbReference type="InterPro" id="IPR038081">
    <property type="entry name" value="CalX-like_sf"/>
</dbReference>
<evidence type="ECO:0000256" key="6">
    <source>
        <dbReference type="ARBA" id="ARBA00022989"/>
    </source>
</evidence>
<dbReference type="InterPro" id="IPR015919">
    <property type="entry name" value="Cadherin-like_sf"/>
</dbReference>
<dbReference type="SUPFAM" id="SSF49313">
    <property type="entry name" value="Cadherin-like"/>
    <property type="match status" value="1"/>
</dbReference>
<evidence type="ECO:0000256" key="10">
    <source>
        <dbReference type="SAM" id="MobiDB-lite"/>
    </source>
</evidence>
<name>A0ABV7GXB4_9RHOB</name>
<dbReference type="PANTHER" id="PTHR13460">
    <property type="match status" value="1"/>
</dbReference>
<evidence type="ECO:0000256" key="8">
    <source>
        <dbReference type="ARBA" id="ARBA00023180"/>
    </source>
</evidence>
<dbReference type="Gene3D" id="2.60.40.3440">
    <property type="match status" value="1"/>
</dbReference>
<dbReference type="InterPro" id="IPR013783">
    <property type="entry name" value="Ig-like_fold"/>
</dbReference>
<keyword evidence="3" id="KW-0812">Transmembrane</keyword>
<evidence type="ECO:0000256" key="3">
    <source>
        <dbReference type="ARBA" id="ARBA00022692"/>
    </source>
</evidence>
<sequence length="3882" mass="401043">MLYVTQQDGNIYRYEIERQDDTNGDGTDEFVVSDTTLIDLIPQTIQNYNDDGTLNTTQQRQVTGIVVTKDDDGNDVLYVSSSDWRIAVGNDSGLDTNSGQIHKIVVDPDGNVLSSVAILRGLPRSEENHSTNGLDISIDPATGDEILWIAQGGNTNKGAPGNNFAGTVDYALSGTILKVNLTEMENYDIRTDANGDLYVLDLPTLDDPTRDNVDLVNDLGLDPSEIPENFSIDQGPLGQEGNPDFAGGHNGLNMAKITEQVLVSVGGELTFVDNPLAVHSPGFRNQYDVLVTEENEVFTWDNGPNGGWGGQPLSQEDGQIVDDWTSEFATNQFNEGGSDGFGDQLHYLGETTDAYGPYGGDANPIRAAHEAIQAAFNPDGTYTGATSSDPVIANGVELFANEAEARAYLASLLIIYEEQGDGNWVDVTSDTGLPADFFDVVNGYLWAHPGSSLSDPTAYYDGSSVMDGTAYSPESQLLNQNNDGSLKTVNASTNGLAEYTATFFGGALDGAIIAASFDGNLYFEKPIDTDGDGRTDAVESLGTIGGFGSQPLGVTALGDDGFSSEVLIDADGDGVDDFAGLIFAATYGANDITVFQPGGTPADPSTDLDLDGVNNTLDSHVGDPDNGLGVRVGADETALWHFELNNPETTPTGAIPDGNSIAGDIGINAVWRNGTDVQVAPPGEFALYDAGVWNLGGASTVVSIDAANSGSAEGAANDQGDVLGIGFAVQNDVGAISILSEGKNIFGYSLNDGKTWDGGEKYGLVVGPGNQSTFVQAAVVVRDVDGTPTFGVELLVEENDTNSSVFVEIPGIEAPVSGLGDPNMQIAIDLDLTPGSATAIARARYVTDGAYTEWVETPAIAIPQDVISAIRGTYQNGAQTTGAFVGLLATTEEGDDSFGADWDLVEITGTPLTYAEGEILYRWNAGDTDVGAIDDGPDWVQSGAVVTGASAPSTQNGSQNGLDPSAPSDSTPLDLYTNEYYGTDPSVPFGLEFGDGALPDGYYAVRLFMANGFDGTSAIGQRVFDVSVEEALFLDDIDLVAEFGHKVGGMFEWIGYVSDGTIDIDFSHVTENPLINAVEIVALDTTPGGPGISVVPTAVAEGDSGTTGVSVTVQSSEVVPSGETVFFDLEIRGATNGATPEVDFTVPGAVFNESTGTYSLSGEIAGNSADFTFAIDIIGDTDAEFSENIEVALVSVSGAGSYIATPVTPVTILNDDGPVDGVILYRVNAGGPTVAATDGGPDWTGDTDSENSSFLTNPGSNNDYPSDGVATGPIDLTDVAGYGAPEAVYGIERWDAVDDPSGEMAYSFDVPAGTEVEIRLLLAENFAELADTDASGDPTGDRVFSVSVDGTVPSAFQDIDQYALAGAFNKAAVVTHTVVSDGTINLEFLHGIENPAIKGIEIVAVGGSPFSLVSVGDPVSATVEETGDTGFTTLVFPVTFDTPPSSYVEVEYSVDINGTVTSGLTQSLAIGDGEITVQVPNDALDNGDDAVTVTLTSVVSGPAVIDGTTASATVTEDDIAPIVAAVNVGGPALTQDGIDFEADSYADNGTVFEDGLGGTPDQPVFDGTVYETERFGGAPGTEPLSFSIPVDPGSYTIELYFAEIYQDGTAIGGRVFDVYVEGQLVVANLDILAETGGDINQPVVIQLPDTFSPDQFDELDKLDITLEASADNAKLSAIVVREAPQPTGGAATLAVTVDSNDVQISNFGGDSFVLTNTGTKKIVQLDIDVTDALYPDSVFDPFGLAGDTIAKQLEINSDSGTGVNAPTSAAYIGAGGIDGFEGLRLTFDTATNGGFEPGDTVGFSVDMDPNSIAGAEKGTLDSGADPSWDIGGVSGAELIGSTFTITFEDGTTATGQLMGANNQGGSLGLASQDSPDLGVTLQVNGLDAGDVGTYADGGPTVTIQGEAGQTARIVLTKGIIQPVENNFTGTYGDQLDAQLAALEASDFPANNAAEFQTVDILLDGTVQDITTMFDFTQVPGYDLPFNEAQLPLGFVAAVIDPANDDLPLGPVSAPVYLTYSENAAPAIDAIPAIVITEGEDATFAIVATDAEGDTITLSVEVTDDSDGTPVDPASYSFTDNGDGTGSFAWTTGEPDDGTYSIEVTASDGTSTTTQVVPLTVNEDVPPQPGDVLYRVNAGGVNQVASDGGPDWTADTDAQNSPYLVNQGSNNIYTTGASVDISGLAEYGITDAVMGIERYDTTGDLNGEMSYSFDVPEGTEVELRIYVAELYTGLFDADGSGDPTGDRVFDVSVDGSVPAELANIDPYGLGGGFNVGSVVTYTLVSDGTVDVSFLHDVENPAVKAIELVVAGEPDTAAPVAELVAPDVTTPESTYQFEVTFDDETGIDVSTLDSLDVTVTGAGGSFVAAATLVGVDVSADGAPRTATYEITPPGGFWVPEDNGTYTITLNDGEVADLLGNAMPEQQLGSFTVDVEPLDQVEGGSLLVEITPGTGLDSSTFAGSSFILTNESAPGVQIASVTFNLQGAILPEIVFDPTGSGGDATASPFTPNSGAAVTGLVVPSDPSSDPFSDPRNGGYDTLTIDFTDFNPGEQFTFTTDIDPNNIQGVEGAGNAGSVSGYELIGSTVTVTFTDGVSTEVSLASLFDESVVTGGPGSLGGSAARITTDDPVTTPTLTIVDASGDTVPSLYGDQIELTSSDFTVLVTGEPNGTVELLQADTRLYIASGDAPFGVTQAELPYHSNEAMSGKVLTTVQLDASGQAQVPLSLLKTLSGNGTPDGGVNSIIAVSVDGTGNISLASPPLMVRQDTELVYDVPGVTEFNGTNGDVEEIPHSDIYEIPAGTIAFSFIAADTNGPQGLFVKDASYFVGGGNHFALYLDGGTLVARFQDGSTSAIMEFPGIVAGQEYEVAATFGPDGVELWVDGNLVGDSPLVMDWTQNVEYIQWGGRGWGSQSGQPGFDAPFEGIIADKQIYAGVLDAAKIASLAGSSSASNTDPVANDDAVVTDEDTPITIDLVANDTDADGDTLTVSGILGQPSNGSAVLEADGSVTYTPDADFSGTDSFTVTVTDGLGGTDTSTVNVTVNPINDGPTATDDTTNAIVGTPVEIDVLANDTDPDGDTLTLVSATDGSSGTTVILDGKVTYTPNAGFIGTDSFSYIVQDPSGETSEATVEVIVTAEPNAEPVAVDDTITVAEDGFIAFQPGDNDTDANGDTVIASSIASGPSNGIARVLEDGRVTYTPDADFNGTDSFEVTVTDGQGGFDTSTVTVDVTPENDAPVASDDSASTITGQPVVIDVFGNDTDVDGDPLSIASLTDPSQGTVTVNANGTLTYTPDAGATGQDTFDYTITDGEFTSTATVTVNIQSFPAPIYEETGDQSFNGANNGVIQLPHDSIYEIEQGTIAFSFEAADTNGAQGLFVKDASGYVGGGNHFAMFLEGSNLVVRFQDGSSESTLTIPGIVAGQEYDVAVTFGPDGGSVFLDGAEVAFTPLVMDWTQNVEYIQWGGRGWASASGQPGFDAPFQGTITDRRIFDAELTQNQIDQLFTDGPVNGDPVAVDDTLTVSEDGTASLFPLNNDIDPEGDAMFVDSVVGGPSNGTVVIGAGGEVFYTPDADFFGSDSFTLRIEDSFGGSDTSVVNVDVTPVADDPVAVDDDAATLTEQAVVVDVLGNDFDVDGDSLDVTSVGTASNGTVVLNADDTITYTPDAGFNGVDEFVYTVADGTGGEDTATVSVNVSETPVVPDPIFAQLGTVNYSGSFGDVDQYAHSTAFSIPEGTIAFSFVADNPGAKGGLVVKDASGYAGGGNHFASYLENGDLKLRVQDGSSEYIMTFDDIVAGQEYEVAVTFGPEGILAYVDGEVIGSNASFEMDWTANQEYLQIGGLGWASASGAPGFTDPFDGRIADVEIFDTALDSDQIQILADTSSFDLV</sequence>
<keyword evidence="8" id="KW-0325">Glycoprotein</keyword>
<feature type="region of interest" description="Disordered" evidence="10">
    <location>
        <begin position="948"/>
        <end position="974"/>
    </location>
</feature>
<comment type="similarity">
    <text evidence="2">Belongs to the malectin family.</text>
</comment>
<evidence type="ECO:0000256" key="1">
    <source>
        <dbReference type="ARBA" id="ARBA00004115"/>
    </source>
</evidence>
<feature type="compositionally biased region" description="Polar residues" evidence="10">
    <location>
        <begin position="950"/>
        <end position="971"/>
    </location>
</feature>
<dbReference type="SUPFAM" id="SSF141072">
    <property type="entry name" value="CalX-like"/>
    <property type="match status" value="2"/>
</dbReference>
<evidence type="ECO:0000256" key="4">
    <source>
        <dbReference type="ARBA" id="ARBA00022729"/>
    </source>
</evidence>
<feature type="domain" description="Malectin" evidence="11">
    <location>
        <begin position="1523"/>
        <end position="1678"/>
    </location>
</feature>
<feature type="compositionally biased region" description="Polar residues" evidence="10">
    <location>
        <begin position="1250"/>
        <end position="1264"/>
    </location>
</feature>
<feature type="region of interest" description="Disordered" evidence="10">
    <location>
        <begin position="1236"/>
        <end position="1265"/>
    </location>
</feature>
<dbReference type="Proteomes" id="UP001595632">
    <property type="component" value="Unassembled WGS sequence"/>
</dbReference>
<keyword evidence="9" id="KW-0119">Carbohydrate metabolism</keyword>
<protein>
    <submittedName>
        <fullName evidence="12">Ig-like domain-containing protein</fullName>
    </submittedName>
</protein>
<comment type="subcellular location">
    <subcellularLocation>
        <location evidence="1">Endoplasmic reticulum membrane</location>
        <topology evidence="1">Single-pass type I membrane protein</topology>
    </subcellularLocation>
</comment>
<evidence type="ECO:0000259" key="11">
    <source>
        <dbReference type="Pfam" id="PF11721"/>
    </source>
</evidence>
<organism evidence="12 13">
    <name type="scientific">Psychromarinibacter halotolerans</name>
    <dbReference type="NCBI Taxonomy" id="1775175"/>
    <lineage>
        <taxon>Bacteria</taxon>
        <taxon>Pseudomonadati</taxon>
        <taxon>Pseudomonadota</taxon>
        <taxon>Alphaproteobacteria</taxon>
        <taxon>Rhodobacterales</taxon>
        <taxon>Paracoccaceae</taxon>
        <taxon>Psychromarinibacter</taxon>
    </lineage>
</organism>
<dbReference type="Gene3D" id="2.60.120.430">
    <property type="entry name" value="Galactose-binding lectin"/>
    <property type="match status" value="4"/>
</dbReference>
<evidence type="ECO:0000256" key="9">
    <source>
        <dbReference type="ARBA" id="ARBA00023277"/>
    </source>
</evidence>
<proteinExistence type="inferred from homology"/>
<keyword evidence="7" id="KW-0472">Membrane</keyword>
<dbReference type="Gene3D" id="2.60.40.2810">
    <property type="match status" value="5"/>
</dbReference>
<dbReference type="Pfam" id="PF11721">
    <property type="entry name" value="Malectin"/>
    <property type="match status" value="2"/>
</dbReference>
<dbReference type="RefSeq" id="WP_275631406.1">
    <property type="nucleotide sequence ID" value="NZ_JARGYD010000001.1"/>
</dbReference>
<dbReference type="InterPro" id="IPR039155">
    <property type="entry name" value="MLEC"/>
</dbReference>
<comment type="caution">
    <text evidence="12">The sequence shown here is derived from an EMBL/GenBank/DDBJ whole genome shotgun (WGS) entry which is preliminary data.</text>
</comment>
<dbReference type="Gene3D" id="2.60.40.10">
    <property type="entry name" value="Immunoglobulins"/>
    <property type="match status" value="1"/>
</dbReference>
<evidence type="ECO:0000313" key="12">
    <source>
        <dbReference type="EMBL" id="MFC3144146.1"/>
    </source>
</evidence>
<dbReference type="SUPFAM" id="SSF49899">
    <property type="entry name" value="Concanavalin A-like lectins/glucanases"/>
    <property type="match status" value="3"/>
</dbReference>
<evidence type="ECO:0000256" key="7">
    <source>
        <dbReference type="ARBA" id="ARBA00023136"/>
    </source>
</evidence>
<dbReference type="PANTHER" id="PTHR13460:SF0">
    <property type="entry name" value="MALECTIN"/>
    <property type="match status" value="1"/>
</dbReference>
<reference evidence="13" key="1">
    <citation type="journal article" date="2019" name="Int. J. Syst. Evol. Microbiol.">
        <title>The Global Catalogue of Microorganisms (GCM) 10K type strain sequencing project: providing services to taxonomists for standard genome sequencing and annotation.</title>
        <authorList>
            <consortium name="The Broad Institute Genomics Platform"/>
            <consortium name="The Broad Institute Genome Sequencing Center for Infectious Disease"/>
            <person name="Wu L."/>
            <person name="Ma J."/>
        </authorList>
    </citation>
    <scope>NUCLEOTIDE SEQUENCE [LARGE SCALE GENOMIC DNA]</scope>
    <source>
        <strain evidence="13">KCTC 52366</strain>
    </source>
</reference>
<dbReference type="Pfam" id="PF13385">
    <property type="entry name" value="Laminin_G_3"/>
    <property type="match status" value="3"/>
</dbReference>
<feature type="domain" description="Malectin" evidence="11">
    <location>
        <begin position="924"/>
        <end position="1076"/>
    </location>
</feature>
<dbReference type="Gene3D" id="2.60.40.2030">
    <property type="match status" value="1"/>
</dbReference>
<evidence type="ECO:0000256" key="5">
    <source>
        <dbReference type="ARBA" id="ARBA00022824"/>
    </source>
</evidence>
<evidence type="ECO:0000313" key="13">
    <source>
        <dbReference type="Proteomes" id="UP001595632"/>
    </source>
</evidence>
<dbReference type="Pfam" id="PF17963">
    <property type="entry name" value="Big_9"/>
    <property type="match status" value="6"/>
</dbReference>
<dbReference type="EMBL" id="JBHRTB010000010">
    <property type="protein sequence ID" value="MFC3144146.1"/>
    <property type="molecule type" value="Genomic_DNA"/>
</dbReference>
<dbReference type="NCBIfam" id="NF012211">
    <property type="entry name" value="tand_rpt_95"/>
    <property type="match status" value="6"/>
</dbReference>
<dbReference type="Gene3D" id="2.60.120.200">
    <property type="match status" value="3"/>
</dbReference>
<keyword evidence="4" id="KW-0732">Signal</keyword>
<feature type="compositionally biased region" description="Low complexity" evidence="10">
    <location>
        <begin position="1237"/>
        <end position="1246"/>
    </location>
</feature>
<keyword evidence="5" id="KW-0256">Endoplasmic reticulum</keyword>
<evidence type="ECO:0000256" key="2">
    <source>
        <dbReference type="ARBA" id="ARBA00009141"/>
    </source>
</evidence>
<keyword evidence="6" id="KW-1133">Transmembrane helix</keyword>